<dbReference type="SUPFAM" id="SSF75217">
    <property type="entry name" value="alpha/beta knot"/>
    <property type="match status" value="1"/>
</dbReference>
<dbReference type="EMBL" id="JAUDFV010000105">
    <property type="protein sequence ID" value="KAL2731393.1"/>
    <property type="molecule type" value="Genomic_DNA"/>
</dbReference>
<evidence type="ECO:0000256" key="6">
    <source>
        <dbReference type="PROSITE-ProRule" id="PRU00266"/>
    </source>
</evidence>
<evidence type="ECO:0000256" key="5">
    <source>
        <dbReference type="PIRSR" id="PIRSR600542-1"/>
    </source>
</evidence>
<dbReference type="PANTHER" id="PTHR22589">
    <property type="entry name" value="CARNITINE O-ACYLTRANSFERASE"/>
    <property type="match status" value="1"/>
</dbReference>
<dbReference type="Pfam" id="PF00755">
    <property type="entry name" value="Carn_acyltransf"/>
    <property type="match status" value="1"/>
</dbReference>
<dbReference type="GO" id="GO:0008168">
    <property type="term" value="F:methyltransferase activity"/>
    <property type="evidence" value="ECO:0007669"/>
    <property type="project" value="UniProtKB-KW"/>
</dbReference>
<name>A0ABD2BF69_VESSQ</name>
<evidence type="ECO:0000313" key="8">
    <source>
        <dbReference type="EMBL" id="KAL2731393.1"/>
    </source>
</evidence>
<feature type="domain" description="DRBM" evidence="7">
    <location>
        <begin position="767"/>
        <end position="835"/>
    </location>
</feature>
<dbReference type="InterPro" id="IPR039551">
    <property type="entry name" value="Cho/carn_acyl_trans"/>
</dbReference>
<dbReference type="GO" id="GO:0010468">
    <property type="term" value="P:regulation of gene expression"/>
    <property type="evidence" value="ECO:0007669"/>
    <property type="project" value="UniProtKB-ARBA"/>
</dbReference>
<dbReference type="CDD" id="cd18106">
    <property type="entry name" value="SpoU-like_RNMTL1"/>
    <property type="match status" value="1"/>
</dbReference>
<reference evidence="8 9" key="1">
    <citation type="journal article" date="2024" name="Ann. Entomol. Soc. Am.">
        <title>Genomic analyses of the southern and eastern yellowjacket wasps (Hymenoptera: Vespidae) reveal evolutionary signatures of social life.</title>
        <authorList>
            <person name="Catto M.A."/>
            <person name="Caine P.B."/>
            <person name="Orr S.E."/>
            <person name="Hunt B.G."/>
            <person name="Goodisman M.A.D."/>
        </authorList>
    </citation>
    <scope>NUCLEOTIDE SEQUENCE [LARGE SCALE GENOMIC DNA]</scope>
    <source>
        <strain evidence="8">233</strain>
        <tissue evidence="8">Head and thorax</tissue>
    </source>
</reference>
<dbReference type="SUPFAM" id="SSF54768">
    <property type="entry name" value="dsRNA-binding domain-like"/>
    <property type="match status" value="2"/>
</dbReference>
<keyword evidence="4" id="KW-0012">Acyltransferase</keyword>
<evidence type="ECO:0000256" key="2">
    <source>
        <dbReference type="ARBA" id="ARBA00022603"/>
    </source>
</evidence>
<keyword evidence="6" id="KW-0694">RNA-binding</keyword>
<dbReference type="InterPro" id="IPR029064">
    <property type="entry name" value="Ribosomal_eL30-like_sf"/>
</dbReference>
<evidence type="ECO:0000256" key="3">
    <source>
        <dbReference type="ARBA" id="ARBA00022679"/>
    </source>
</evidence>
<dbReference type="Pfam" id="PF00588">
    <property type="entry name" value="SpoU_methylase"/>
    <property type="match status" value="1"/>
</dbReference>
<accession>A0ABD2BF69</accession>
<organism evidence="8 9">
    <name type="scientific">Vespula squamosa</name>
    <name type="common">Southern yellow jacket</name>
    <name type="synonym">Wasp</name>
    <dbReference type="NCBI Taxonomy" id="30214"/>
    <lineage>
        <taxon>Eukaryota</taxon>
        <taxon>Metazoa</taxon>
        <taxon>Ecdysozoa</taxon>
        <taxon>Arthropoda</taxon>
        <taxon>Hexapoda</taxon>
        <taxon>Insecta</taxon>
        <taxon>Pterygota</taxon>
        <taxon>Neoptera</taxon>
        <taxon>Endopterygota</taxon>
        <taxon>Hymenoptera</taxon>
        <taxon>Apocrita</taxon>
        <taxon>Aculeata</taxon>
        <taxon>Vespoidea</taxon>
        <taxon>Vespidae</taxon>
        <taxon>Vespinae</taxon>
        <taxon>Vespula</taxon>
    </lineage>
</organism>
<dbReference type="InterPro" id="IPR001537">
    <property type="entry name" value="SpoU_MeTrfase"/>
</dbReference>
<dbReference type="Gene3D" id="3.30.160.20">
    <property type="match status" value="2"/>
</dbReference>
<feature type="domain" description="DRBM" evidence="7">
    <location>
        <begin position="655"/>
        <end position="725"/>
    </location>
</feature>
<proteinExistence type="inferred from homology"/>
<feature type="active site" description="Proton acceptor" evidence="5">
    <location>
        <position position="386"/>
    </location>
</feature>
<dbReference type="GO" id="GO:0003723">
    <property type="term" value="F:RNA binding"/>
    <property type="evidence" value="ECO:0007669"/>
    <property type="project" value="UniProtKB-UniRule"/>
</dbReference>
<dbReference type="PROSITE" id="PS50137">
    <property type="entry name" value="DS_RBD"/>
    <property type="match status" value="2"/>
</dbReference>
<dbReference type="InterPro" id="IPR023213">
    <property type="entry name" value="CAT-like_dom_sf"/>
</dbReference>
<dbReference type="GO" id="GO:0032259">
    <property type="term" value="P:methylation"/>
    <property type="evidence" value="ECO:0007669"/>
    <property type="project" value="UniProtKB-KW"/>
</dbReference>
<sequence length="1451" mass="165346">MSACCSIEEKKLDASLDMTGIHNQRTISDVDLLVIVNRFELEYYKIKNAENNFFFVHGRICNTISIMLRAQLTTLKLNKQELPKQPVPDLKKTAERYLRSVEPLLNENEYCNTKRIVEEFISEKGPGPLLHSKLLQIYDKTDNWLNDWWINSAYLGYRVPLIMNSNPAIVGPTLKFCRKEDMYITAAQLIKAICDYNDMLKSDKMKQEMIKNEPLDMLQYGMILGTHRRPAPKCDQLLHTDDAKHVIIMSNNNFFKLDVIKNSSILNESQIAGAIKDIVSRSQTKGKPIGILTGNDRDTWAECHCVLKEQGNNEKIIEDIEQSLFILCLDKEMPKEVFENCNNTNVRALQSLTGYNSDLNAGNRWHDKTIQYILSTDGYIGLEMEHSPCEGVPVAVLHDHVIKYITSKLNDVKCDKFDNFPRAECLKFETNDVIDCAIQNAISVVDKISQNVCMDCFTFNEFGKNEIKKCKTSPDSFIQIAMQVVYYKLHNKAPCHYESAGLRRFRKARTECIRSTSTESVSFAKAMSKDGCTDEKQLKEMMFKAINRHKDTASEASLGQGVDRHLYGLKMIATIESMDIPELYKDVAYIRSTYYDLTSSQVPFKTSSFMCYGAVVPDGYGCCYNPRDNDILFGCSTFKSCSDADVTKFANTLKETLCRMKNLCNLGVKEGFLPIYNLIYSQTDKNINLFTYEVKYKDLLSTGQAWSKKEAKQNAAQNMLTLLEKPSDISTKEPSLPLKNTNSDTLKVTSLSPILLNPTPSLEDQKNHVGSLQEYCVEHKLMQPTYEIVSITGLAHEKNFTMSCNIGPLSEEAVGTTKKRAKRQVAKKMLQRLQNTNALIINKNRCESNTNETSEECDNMSTELNNKDIFEELGLRIINLNVVNIIPQKDIEAKYFELTSKNCSRTMVSSKEDINFQNYHLFFKTYIYDNICDGKEEELIIIYDNIKKFKSNLSDVEKHDTEKIMSLEQQILIYIKEKLKLKIEKKTISCKNPLLKMIAFKISTPLPIIQFGANSNLTTAGAIALSNILDTVMIYLKKVLNVFIAKSTTQCKYTRWAHRKPIAIVNGNELFENQNDGDRKREHGEYTLKGRKQNIRVRKIESQRIVSPNEETLLDKKNDKSDTNRLNNRIIKLKENDNIIRSLMLKVKSRKKQEKNNLIFLEGCRLIRDGVEAGVKPLAILFSRSSDIMNLTLHEDVKLFQIPYKTIQLWSNLITSPGIIGIFPTPDTEKTKPAPNALPLTIICENIRDPTNLGSIIRTAAGVGCEKLILLKGCVNLWDIKVLRSAAGAHFRLPIYQLTSNELSSFISNGMNVLVTDNDVTNNTNKIFDNFNSQIKYSTSKIYENFDLQNMEFPTSDENIKESKMKNIIRTLKSQLPILPYYAIDYCTNEIALVISGETEGLSLETLKLLWQKQAIRVNIPLLNNVESLNVGVAIAVISFEIQRQIVFKQK</sequence>
<gene>
    <name evidence="8" type="ORF">V1478_004938</name>
</gene>
<dbReference type="PROSITE" id="PS00440">
    <property type="entry name" value="ACYLTRANSF_C_2"/>
    <property type="match status" value="1"/>
</dbReference>
<dbReference type="Gene3D" id="3.40.1280.10">
    <property type="match status" value="1"/>
</dbReference>
<protein>
    <submittedName>
        <fullName evidence="8">Carnitine O-acetyltransferase-like isoform X1</fullName>
    </submittedName>
</protein>
<keyword evidence="9" id="KW-1185">Reference proteome</keyword>
<dbReference type="InterPro" id="IPR029026">
    <property type="entry name" value="tRNA_m1G_MTases_N"/>
</dbReference>
<dbReference type="Proteomes" id="UP001607302">
    <property type="component" value="Unassembled WGS sequence"/>
</dbReference>
<dbReference type="GO" id="GO:0016746">
    <property type="term" value="F:acyltransferase activity"/>
    <property type="evidence" value="ECO:0007669"/>
    <property type="project" value="UniProtKB-KW"/>
</dbReference>
<dbReference type="SUPFAM" id="SSF52777">
    <property type="entry name" value="CoA-dependent acyltransferases"/>
    <property type="match status" value="2"/>
</dbReference>
<dbReference type="Gene3D" id="3.30.559.10">
    <property type="entry name" value="Chloramphenicol acetyltransferase-like domain"/>
    <property type="match status" value="1"/>
</dbReference>
<dbReference type="SMART" id="SM00358">
    <property type="entry name" value="DSRM"/>
    <property type="match status" value="2"/>
</dbReference>
<comment type="similarity">
    <text evidence="1">Belongs to the carnitine/choline acetyltransferase family.</text>
</comment>
<evidence type="ECO:0000259" key="7">
    <source>
        <dbReference type="PROSITE" id="PS50137"/>
    </source>
</evidence>
<dbReference type="Pfam" id="PF00035">
    <property type="entry name" value="dsrm"/>
    <property type="match status" value="2"/>
</dbReference>
<comment type="caution">
    <text evidence="8">The sequence shown here is derived from an EMBL/GenBank/DDBJ whole genome shotgun (WGS) entry which is preliminary data.</text>
</comment>
<dbReference type="InterPro" id="IPR000542">
    <property type="entry name" value="Carn_acyl_trans"/>
</dbReference>
<keyword evidence="3" id="KW-0808">Transferase</keyword>
<dbReference type="Gene3D" id="3.30.1330.30">
    <property type="match status" value="1"/>
</dbReference>
<keyword evidence="2" id="KW-0489">Methyltransferase</keyword>
<dbReference type="PANTHER" id="PTHR22589:SF103">
    <property type="entry name" value="CARNITINE O-ACETYL-TRANSFERASE, ISOFORM A-RELATED"/>
    <property type="match status" value="1"/>
</dbReference>
<evidence type="ECO:0000256" key="1">
    <source>
        <dbReference type="ARBA" id="ARBA00005232"/>
    </source>
</evidence>
<dbReference type="InterPro" id="IPR014720">
    <property type="entry name" value="dsRBD_dom"/>
</dbReference>
<dbReference type="SUPFAM" id="SSF55315">
    <property type="entry name" value="L30e-like"/>
    <property type="match status" value="1"/>
</dbReference>
<dbReference type="InterPro" id="IPR042231">
    <property type="entry name" value="Cho/carn_acyl_trans_2"/>
</dbReference>
<evidence type="ECO:0000313" key="9">
    <source>
        <dbReference type="Proteomes" id="UP001607302"/>
    </source>
</evidence>
<evidence type="ECO:0000256" key="4">
    <source>
        <dbReference type="ARBA" id="ARBA00023315"/>
    </source>
</evidence>
<dbReference type="InterPro" id="IPR029028">
    <property type="entry name" value="Alpha/beta_knot_MTases"/>
</dbReference>
<dbReference type="Gene3D" id="3.30.559.70">
    <property type="entry name" value="Choline/Carnitine o-acyltransferase, domain 2"/>
    <property type="match status" value="1"/>
</dbReference>